<evidence type="ECO:0000256" key="6">
    <source>
        <dbReference type="ARBA" id="ARBA00023053"/>
    </source>
</evidence>
<dbReference type="Proteomes" id="UP001204615">
    <property type="component" value="Unassembled WGS sequence"/>
</dbReference>
<reference evidence="13 14" key="1">
    <citation type="submission" date="2022-06" db="EMBL/GenBank/DDBJ databases">
        <title>Dyella sp. Sa strain:Sa Genome sequencing.</title>
        <authorList>
            <person name="Park S."/>
        </authorList>
    </citation>
    <scope>NUCLEOTIDE SEQUENCE [LARGE SCALE GENOMIC DNA]</scope>
    <source>
        <strain evidence="13 14">Sa</strain>
    </source>
</reference>
<feature type="transmembrane region" description="Helical" evidence="12">
    <location>
        <begin position="38"/>
        <end position="58"/>
    </location>
</feature>
<keyword evidence="8 12" id="KW-0472">Membrane</keyword>
<name>A0ABT1FAG1_9GAMM</name>
<organism evidence="13 14">
    <name type="scientific">Dyella lutea</name>
    <dbReference type="NCBI Taxonomy" id="2950441"/>
    <lineage>
        <taxon>Bacteria</taxon>
        <taxon>Pseudomonadati</taxon>
        <taxon>Pseudomonadota</taxon>
        <taxon>Gammaproteobacteria</taxon>
        <taxon>Lysobacterales</taxon>
        <taxon>Rhodanobacteraceae</taxon>
        <taxon>Dyella</taxon>
    </lineage>
</organism>
<evidence type="ECO:0000256" key="3">
    <source>
        <dbReference type="ARBA" id="ARBA00022519"/>
    </source>
</evidence>
<dbReference type="PANTHER" id="PTHR28259">
    <property type="entry name" value="FLUORIDE EXPORT PROTEIN 1-RELATED"/>
    <property type="match status" value="1"/>
</dbReference>
<keyword evidence="9 12" id="KW-0407">Ion channel</keyword>
<comment type="function">
    <text evidence="12">Fluoride-specific ion channel. Important for reducing fluoride concentration in the cell, thus reducing its toxicity.</text>
</comment>
<sequence length="129" mass="13588">MRMDLISLLAVGLGAFLGALLRWALGLMLNPLFPTLPLGTLSANLLGGLLMGIAMGVFAQYGALSPATRLFIGTGFLGGLTTFSTFSSETITLLLRQQYAWTVAIISAHLFGTLAMTVAGLSLVRVLTR</sequence>
<keyword evidence="14" id="KW-1185">Reference proteome</keyword>
<keyword evidence="5 12" id="KW-1133">Transmembrane helix</keyword>
<evidence type="ECO:0000256" key="12">
    <source>
        <dbReference type="HAMAP-Rule" id="MF_00454"/>
    </source>
</evidence>
<comment type="similarity">
    <text evidence="10 12">Belongs to the fluoride channel Fluc/FEX (TC 1.A.43) family.</text>
</comment>
<evidence type="ECO:0000256" key="2">
    <source>
        <dbReference type="ARBA" id="ARBA00022475"/>
    </source>
</evidence>
<comment type="activity regulation">
    <text evidence="12">Na(+) is not transported, but it plays an essential structural role and its presence is essential for fluoride channel function.</text>
</comment>
<dbReference type="InterPro" id="IPR003691">
    <property type="entry name" value="FluC"/>
</dbReference>
<evidence type="ECO:0000256" key="11">
    <source>
        <dbReference type="ARBA" id="ARBA00035585"/>
    </source>
</evidence>
<keyword evidence="6 12" id="KW-0915">Sodium</keyword>
<evidence type="ECO:0000313" key="14">
    <source>
        <dbReference type="Proteomes" id="UP001204615"/>
    </source>
</evidence>
<dbReference type="NCBIfam" id="NF010792">
    <property type="entry name" value="PRK14196.1"/>
    <property type="match status" value="1"/>
</dbReference>
<evidence type="ECO:0000256" key="10">
    <source>
        <dbReference type="ARBA" id="ARBA00035120"/>
    </source>
</evidence>
<evidence type="ECO:0000313" key="13">
    <source>
        <dbReference type="EMBL" id="MCP1374350.1"/>
    </source>
</evidence>
<evidence type="ECO:0000256" key="4">
    <source>
        <dbReference type="ARBA" id="ARBA00022692"/>
    </source>
</evidence>
<feature type="transmembrane region" description="Helical" evidence="12">
    <location>
        <begin position="70"/>
        <end position="87"/>
    </location>
</feature>
<comment type="subcellular location">
    <subcellularLocation>
        <location evidence="1 12">Cell membrane</location>
        <topology evidence="1 12">Multi-pass membrane protein</topology>
    </subcellularLocation>
</comment>
<keyword evidence="4 12" id="KW-0812">Transmembrane</keyword>
<feature type="binding site" evidence="12">
    <location>
        <position position="81"/>
    </location>
    <ligand>
        <name>Na(+)</name>
        <dbReference type="ChEBI" id="CHEBI:29101"/>
        <note>structural</note>
    </ligand>
</feature>
<feature type="binding site" evidence="12">
    <location>
        <position position="78"/>
    </location>
    <ligand>
        <name>Na(+)</name>
        <dbReference type="ChEBI" id="CHEBI:29101"/>
        <note>structural</note>
    </ligand>
</feature>
<dbReference type="EMBL" id="JAMZEK010000002">
    <property type="protein sequence ID" value="MCP1374350.1"/>
    <property type="molecule type" value="Genomic_DNA"/>
</dbReference>
<evidence type="ECO:0000256" key="5">
    <source>
        <dbReference type="ARBA" id="ARBA00022989"/>
    </source>
</evidence>
<evidence type="ECO:0000256" key="9">
    <source>
        <dbReference type="ARBA" id="ARBA00023303"/>
    </source>
</evidence>
<keyword evidence="7 12" id="KW-0406">Ion transport</keyword>
<comment type="caution">
    <text evidence="13">The sequence shown here is derived from an EMBL/GenBank/DDBJ whole genome shotgun (WGS) entry which is preliminary data.</text>
</comment>
<dbReference type="NCBIfam" id="TIGR00494">
    <property type="entry name" value="crcB"/>
    <property type="match status" value="1"/>
</dbReference>
<protein>
    <recommendedName>
        <fullName evidence="12">Fluoride-specific ion channel FluC</fullName>
    </recommendedName>
</protein>
<dbReference type="HAMAP" id="MF_00454">
    <property type="entry name" value="FluC"/>
    <property type="match status" value="1"/>
</dbReference>
<evidence type="ECO:0000256" key="1">
    <source>
        <dbReference type="ARBA" id="ARBA00004651"/>
    </source>
</evidence>
<gene>
    <name evidence="12 13" type="primary">crcB</name>
    <name evidence="12" type="synonym">fluC</name>
    <name evidence="13" type="ORF">NC595_09780</name>
</gene>
<keyword evidence="12" id="KW-0479">Metal-binding</keyword>
<keyword evidence="3" id="KW-0997">Cell inner membrane</keyword>
<dbReference type="PANTHER" id="PTHR28259:SF1">
    <property type="entry name" value="FLUORIDE EXPORT PROTEIN 1-RELATED"/>
    <property type="match status" value="1"/>
</dbReference>
<proteinExistence type="inferred from homology"/>
<evidence type="ECO:0000256" key="8">
    <source>
        <dbReference type="ARBA" id="ARBA00023136"/>
    </source>
</evidence>
<accession>A0ABT1FAG1</accession>
<dbReference type="Pfam" id="PF02537">
    <property type="entry name" value="CRCB"/>
    <property type="match status" value="1"/>
</dbReference>
<feature type="transmembrane region" description="Helical" evidence="12">
    <location>
        <begin position="99"/>
        <end position="124"/>
    </location>
</feature>
<evidence type="ECO:0000256" key="7">
    <source>
        <dbReference type="ARBA" id="ARBA00023065"/>
    </source>
</evidence>
<keyword evidence="12" id="KW-0813">Transport</keyword>
<keyword evidence="2 12" id="KW-1003">Cell membrane</keyword>
<comment type="catalytic activity">
    <reaction evidence="11">
        <text>fluoride(in) = fluoride(out)</text>
        <dbReference type="Rhea" id="RHEA:76159"/>
        <dbReference type="ChEBI" id="CHEBI:17051"/>
    </reaction>
    <physiologicalReaction direction="left-to-right" evidence="11">
        <dbReference type="Rhea" id="RHEA:76160"/>
    </physiologicalReaction>
</comment>